<evidence type="ECO:0000313" key="9">
    <source>
        <dbReference type="Proteomes" id="UP001410394"/>
    </source>
</evidence>
<keyword evidence="8" id="KW-0808">Transferase</keyword>
<dbReference type="SFLD" id="SFLDG01065">
    <property type="entry name" value="anaerobic_coproporphyrinogen-I"/>
    <property type="match status" value="1"/>
</dbReference>
<dbReference type="Gene3D" id="3.20.20.70">
    <property type="entry name" value="Aldolase class I"/>
    <property type="match status" value="1"/>
</dbReference>
<keyword evidence="2" id="KW-0949">S-adenosyl-L-methionine</keyword>
<dbReference type="SFLD" id="SFLDG01082">
    <property type="entry name" value="B12-binding_domain_containing"/>
    <property type="match status" value="1"/>
</dbReference>
<evidence type="ECO:0000256" key="1">
    <source>
        <dbReference type="ARBA" id="ARBA00001966"/>
    </source>
</evidence>
<dbReference type="GO" id="GO:0008168">
    <property type="term" value="F:methyltransferase activity"/>
    <property type="evidence" value="ECO:0007669"/>
    <property type="project" value="UniProtKB-KW"/>
</dbReference>
<evidence type="ECO:0000313" key="8">
    <source>
        <dbReference type="EMBL" id="MEN3068940.1"/>
    </source>
</evidence>
<evidence type="ECO:0000259" key="7">
    <source>
        <dbReference type="PROSITE" id="PS51918"/>
    </source>
</evidence>
<gene>
    <name evidence="8" type="primary">hutW</name>
    <name evidence="8" type="ORF">ABDB84_10655</name>
</gene>
<keyword evidence="3" id="KW-0479">Metal-binding</keyword>
<name>A0ABU9YYV8_9RHOO</name>
<dbReference type="PROSITE" id="PS51918">
    <property type="entry name" value="RADICAL_SAM"/>
    <property type="match status" value="1"/>
</dbReference>
<dbReference type="InterPro" id="IPR026332">
    <property type="entry name" value="HutW"/>
</dbReference>
<dbReference type="RefSeq" id="WP_345919711.1">
    <property type="nucleotide sequence ID" value="NZ_JBDIVE010000005.1"/>
</dbReference>
<dbReference type="CDD" id="cd01335">
    <property type="entry name" value="Radical_SAM"/>
    <property type="match status" value="1"/>
</dbReference>
<evidence type="ECO:0000256" key="4">
    <source>
        <dbReference type="ARBA" id="ARBA00023004"/>
    </source>
</evidence>
<dbReference type="InterPro" id="IPR058240">
    <property type="entry name" value="rSAM_sf"/>
</dbReference>
<keyword evidence="5" id="KW-0411">Iron-sulfur</keyword>
<keyword evidence="9" id="KW-1185">Reference proteome</keyword>
<dbReference type="SMART" id="SM00729">
    <property type="entry name" value="Elp3"/>
    <property type="match status" value="1"/>
</dbReference>
<protein>
    <submittedName>
        <fullName evidence="8">Heme anaerobic degradation radical SAM methyltransferase ChuW/HutW</fullName>
    </submittedName>
</protein>
<sequence length="469" mass="51058">MAYPLSVASLLVPFERRVLHPWMSRGLRPIPEFDSLYPALLSHTHAPRLAYLHIPFCANHCLFCGFYRNKSSASAMRSYVDGLIAEIALEGLREGSRNAPIDAVFFGGGTPSALSAEDLNRILGALREHLPLAADCEITIEGRVSGFDDEKIDACLEGGANRFSIGIQSFDTALRRRMGRKATREEATRFLRALVERERAAVVCDLIYGLPLQTDAIWRQDVALCHEIGLDGVDLYCLTVHAESPLALSIDKGALPAPADNTTAARRYQEGGEILDAAGWQRLSQAHWRRTARERNRYNNATKSGADCLAFGAGAGGMLAAHRFMQEGDKDSYLSRISSGQKAIRSMLAPAPHHHACGKVMAALEDGSLDLAELDQLVEPGFVSALAPLIQYWSAQGLCRQHNDQLTLTPLGRYWHNNIAAQLFTLIGHYLDGPLASAGERPAGGHPISLAGLASPAPKPKGHPHEHLT</sequence>
<comment type="caution">
    <text evidence="8">The sequence shown here is derived from an EMBL/GenBank/DDBJ whole genome shotgun (WGS) entry which is preliminary data.</text>
</comment>
<evidence type="ECO:0000256" key="3">
    <source>
        <dbReference type="ARBA" id="ARBA00022723"/>
    </source>
</evidence>
<evidence type="ECO:0000256" key="2">
    <source>
        <dbReference type="ARBA" id="ARBA00022691"/>
    </source>
</evidence>
<reference evidence="8 9" key="1">
    <citation type="journal article" date="2018" name="Int. J. Syst. Evol. Microbiol.">
        <title>Uliginosibacterium sediminicola sp. nov., isolated from freshwater sediment.</title>
        <authorList>
            <person name="Hwang W.M."/>
            <person name="Kim S.M."/>
            <person name="Kang K."/>
            <person name="Ahn T.Y."/>
        </authorList>
    </citation>
    <scope>NUCLEOTIDE SEQUENCE [LARGE SCALE GENOMIC DNA]</scope>
    <source>
        <strain evidence="8 9">M1-21</strain>
    </source>
</reference>
<dbReference type="Proteomes" id="UP001410394">
    <property type="component" value="Unassembled WGS sequence"/>
</dbReference>
<dbReference type="InterPro" id="IPR006638">
    <property type="entry name" value="Elp3/MiaA/NifB-like_rSAM"/>
</dbReference>
<dbReference type="InterPro" id="IPR013785">
    <property type="entry name" value="Aldolase_TIM"/>
</dbReference>
<comment type="cofactor">
    <cofactor evidence="1">
        <name>[4Fe-4S] cluster</name>
        <dbReference type="ChEBI" id="CHEBI:49883"/>
    </cofactor>
</comment>
<dbReference type="EMBL" id="JBDIVE010000005">
    <property type="protein sequence ID" value="MEN3068940.1"/>
    <property type="molecule type" value="Genomic_DNA"/>
</dbReference>
<accession>A0ABU9YYV8</accession>
<feature type="region of interest" description="Disordered" evidence="6">
    <location>
        <begin position="446"/>
        <end position="469"/>
    </location>
</feature>
<proteinExistence type="predicted"/>
<dbReference type="PANTHER" id="PTHR13932">
    <property type="entry name" value="COPROPORPHYRINIGEN III OXIDASE"/>
    <property type="match status" value="1"/>
</dbReference>
<dbReference type="SFLD" id="SFLDS00029">
    <property type="entry name" value="Radical_SAM"/>
    <property type="match status" value="1"/>
</dbReference>
<dbReference type="Pfam" id="PF04055">
    <property type="entry name" value="Radical_SAM"/>
    <property type="match status" value="1"/>
</dbReference>
<dbReference type="GO" id="GO:0032259">
    <property type="term" value="P:methylation"/>
    <property type="evidence" value="ECO:0007669"/>
    <property type="project" value="UniProtKB-KW"/>
</dbReference>
<dbReference type="NCBIfam" id="TIGR04107">
    <property type="entry name" value="rSAM_HutW"/>
    <property type="match status" value="1"/>
</dbReference>
<evidence type="ECO:0000256" key="5">
    <source>
        <dbReference type="ARBA" id="ARBA00023014"/>
    </source>
</evidence>
<feature type="domain" description="Radical SAM core" evidence="7">
    <location>
        <begin position="42"/>
        <end position="273"/>
    </location>
</feature>
<dbReference type="InterPro" id="IPR007197">
    <property type="entry name" value="rSAM"/>
</dbReference>
<keyword evidence="8" id="KW-0489">Methyltransferase</keyword>
<dbReference type="InterPro" id="IPR034505">
    <property type="entry name" value="Coproporphyrinogen-III_oxidase"/>
</dbReference>
<dbReference type="SUPFAM" id="SSF102114">
    <property type="entry name" value="Radical SAM enzymes"/>
    <property type="match status" value="1"/>
</dbReference>
<organism evidence="8 9">
    <name type="scientific">Uliginosibacterium sediminicola</name>
    <dbReference type="NCBI Taxonomy" id="2024550"/>
    <lineage>
        <taxon>Bacteria</taxon>
        <taxon>Pseudomonadati</taxon>
        <taxon>Pseudomonadota</taxon>
        <taxon>Betaproteobacteria</taxon>
        <taxon>Rhodocyclales</taxon>
        <taxon>Zoogloeaceae</taxon>
        <taxon>Uliginosibacterium</taxon>
    </lineage>
</organism>
<evidence type="ECO:0000256" key="6">
    <source>
        <dbReference type="SAM" id="MobiDB-lite"/>
    </source>
</evidence>
<dbReference type="PANTHER" id="PTHR13932:SF9">
    <property type="entry name" value="COPROPORPHYRINOGEN III OXIDASE"/>
    <property type="match status" value="1"/>
</dbReference>
<keyword evidence="4" id="KW-0408">Iron</keyword>
<dbReference type="SFLD" id="SFLDF00311">
    <property type="entry name" value="heme_degradation_proteins_(Hut"/>
    <property type="match status" value="1"/>
</dbReference>